<evidence type="ECO:0000313" key="3">
    <source>
        <dbReference type="Proteomes" id="UP000642993"/>
    </source>
</evidence>
<dbReference type="InterPro" id="IPR016181">
    <property type="entry name" value="Acyl_CoA_acyltransferase"/>
</dbReference>
<dbReference type="GO" id="GO:0016747">
    <property type="term" value="F:acyltransferase activity, transferring groups other than amino-acyl groups"/>
    <property type="evidence" value="ECO:0007669"/>
    <property type="project" value="InterPro"/>
</dbReference>
<dbReference type="EMBL" id="JACYWE010000010">
    <property type="protein sequence ID" value="MBD8507750.1"/>
    <property type="molecule type" value="Genomic_DNA"/>
</dbReference>
<dbReference type="RefSeq" id="WP_192040270.1">
    <property type="nucleotide sequence ID" value="NZ_JACYWE010000010.1"/>
</dbReference>
<dbReference type="AlphaFoldDB" id="A0A927JF04"/>
<dbReference type="SUPFAM" id="SSF55729">
    <property type="entry name" value="Acyl-CoA N-acyltransferases (Nat)"/>
    <property type="match status" value="1"/>
</dbReference>
<evidence type="ECO:0000259" key="1">
    <source>
        <dbReference type="Pfam" id="PF13673"/>
    </source>
</evidence>
<dbReference type="Proteomes" id="UP000642993">
    <property type="component" value="Unassembled WGS sequence"/>
</dbReference>
<dbReference type="Pfam" id="PF13673">
    <property type="entry name" value="Acetyltransf_10"/>
    <property type="match status" value="1"/>
</dbReference>
<dbReference type="InterPro" id="IPR000182">
    <property type="entry name" value="GNAT_dom"/>
</dbReference>
<accession>A0A927JF04</accession>
<proteinExistence type="predicted"/>
<feature type="domain" description="N-acetyltransferase" evidence="1">
    <location>
        <begin position="118"/>
        <end position="190"/>
    </location>
</feature>
<evidence type="ECO:0000313" key="2">
    <source>
        <dbReference type="EMBL" id="MBD8507750.1"/>
    </source>
</evidence>
<reference evidence="2" key="1">
    <citation type="submission" date="2020-09" db="EMBL/GenBank/DDBJ databases">
        <title>Hoyosella lacisalsi sp. nov., a halotolerant actinobacterium isolated from soil of Lake Gudzhirganskoe.</title>
        <authorList>
            <person name="Yang Q."/>
            <person name="Guo P.Y."/>
            <person name="Liu S.W."/>
            <person name="Li F.N."/>
            <person name="Sun C.H."/>
        </authorList>
    </citation>
    <scope>NUCLEOTIDE SEQUENCE</scope>
    <source>
        <strain evidence="2">G463</strain>
    </source>
</reference>
<keyword evidence="3" id="KW-1185">Reference proteome</keyword>
<sequence>MTRLPRTATAVQQPYVSDLTPAQMRERLHEALTIYVRAMGYPASVARRRAPMWAEHALRPGWRAAAVLAPHGKQDHDPRHGTLIGIAYGYTGSRQQWWYEQVHRGLSRAHGSVAAEEMLADYFELTELHIHPSAQGHGPGDALLGQLLAGCDASRVLLSTPEVGGESNRAWRLYRRRGFEDVLREFRFDGDPRAFAVLGRALPLAASTA</sequence>
<comment type="caution">
    <text evidence="2">The sequence shown here is derived from an EMBL/GenBank/DDBJ whole genome shotgun (WGS) entry which is preliminary data.</text>
</comment>
<dbReference type="Gene3D" id="3.40.630.30">
    <property type="match status" value="1"/>
</dbReference>
<organism evidence="2 3">
    <name type="scientific">Lolliginicoccus lacisalsi</name>
    <dbReference type="NCBI Taxonomy" id="2742202"/>
    <lineage>
        <taxon>Bacteria</taxon>
        <taxon>Bacillati</taxon>
        <taxon>Actinomycetota</taxon>
        <taxon>Actinomycetes</taxon>
        <taxon>Mycobacteriales</taxon>
        <taxon>Hoyosellaceae</taxon>
        <taxon>Lolliginicoccus</taxon>
    </lineage>
</organism>
<gene>
    <name evidence="2" type="ORF">HT102_14775</name>
</gene>
<name>A0A927JF04_9ACTN</name>
<protein>
    <submittedName>
        <fullName evidence="2">GNAT family N-acetyltransferase</fullName>
    </submittedName>
</protein>